<dbReference type="RefSeq" id="WP_177309483.1">
    <property type="nucleotide sequence ID" value="NZ_CBTY010000010.1"/>
</dbReference>
<dbReference type="GO" id="GO:0003677">
    <property type="term" value="F:DNA binding"/>
    <property type="evidence" value="ECO:0007669"/>
    <property type="project" value="InterPro"/>
</dbReference>
<dbReference type="OrthoDB" id="116451at2157"/>
<dbReference type="GO" id="GO:0006313">
    <property type="term" value="P:DNA transposition"/>
    <property type="evidence" value="ECO:0007669"/>
    <property type="project" value="InterPro"/>
</dbReference>
<dbReference type="EMBL" id="CBTY010000010">
    <property type="protein sequence ID" value="CDI06455.1"/>
    <property type="molecule type" value="Genomic_DNA"/>
</dbReference>
<dbReference type="InterPro" id="IPR002559">
    <property type="entry name" value="Transposase_11"/>
</dbReference>
<name>V6AV46_9ARCH</name>
<proteinExistence type="predicted"/>
<sequence>MLVLRQYERKSYRRFVEFLQEAFGVGEFLGLSRLQHYTTLQKVAARLSHGQASYYYAKRFKLRRKFLKISVYVDMKRQIICGIKIRHRRRNDNIDFIPLLERAVRLVPVHTVVADRGYDSEQNHVATENLRIQDTIIHPRYEYLQCERPKDSTER</sequence>
<accession>V6AV46</accession>
<evidence type="ECO:0000313" key="3">
    <source>
        <dbReference type="Proteomes" id="UP000018159"/>
    </source>
</evidence>
<comment type="caution">
    <text evidence="2">The sequence shown here is derived from an EMBL/GenBank/DDBJ whole genome shotgun (WGS) entry which is preliminary data.</text>
</comment>
<dbReference type="GO" id="GO:0004803">
    <property type="term" value="F:transposase activity"/>
    <property type="evidence" value="ECO:0007669"/>
    <property type="project" value="InterPro"/>
</dbReference>
<evidence type="ECO:0000259" key="1">
    <source>
        <dbReference type="Pfam" id="PF01609"/>
    </source>
</evidence>
<dbReference type="Proteomes" id="UP000018159">
    <property type="component" value="Unassembled WGS sequence"/>
</dbReference>
<reference evidence="2 3" key="1">
    <citation type="journal article" date="2013" name="PLoS ONE">
        <title>Enrichment and Genome Sequence of the Group I.1a Ammonia-Oxidizing Archaeon ?Ca. Nitrosotenuis uzonensis? Representing a Clade Globally.</title>
        <authorList>
            <person name="Lebedeva E.V."/>
            <person name="Hatzenpichler R."/>
            <person name="Pelletier E."/>
            <person name="Schuster N."/>
            <person name="Hauzmayer S."/>
            <person name="Bulaev A."/>
            <person name="Grigor'eva N.V."/>
            <person name="Galushko A."/>
            <person name="Schmid M."/>
            <person name="Palatinszky M."/>
            <person name="Le Paslier D."/>
            <person name="Daims H."/>
            <person name="Wagner M."/>
        </authorList>
    </citation>
    <scope>NUCLEOTIDE SEQUENCE [LARGE SCALE GENOMIC DNA]</scope>
    <source>
        <strain evidence="2 3">N4</strain>
    </source>
</reference>
<dbReference type="AlphaFoldDB" id="V6AV46"/>
<keyword evidence="3" id="KW-1185">Reference proteome</keyword>
<protein>
    <recommendedName>
        <fullName evidence="1">Transposase IS4-like domain-containing protein</fullName>
    </recommendedName>
</protein>
<dbReference type="Pfam" id="PF01609">
    <property type="entry name" value="DDE_Tnp_1"/>
    <property type="match status" value="1"/>
</dbReference>
<gene>
    <name evidence="2" type="ORF">NITUZ_50002</name>
</gene>
<evidence type="ECO:0000313" key="2">
    <source>
        <dbReference type="EMBL" id="CDI06455.1"/>
    </source>
</evidence>
<feature type="domain" description="Transposase IS4-like" evidence="1">
    <location>
        <begin position="50"/>
        <end position="128"/>
    </location>
</feature>
<organism evidence="2 3">
    <name type="scientific">Candidatus Nitrosotenuis uzonensis</name>
    <dbReference type="NCBI Taxonomy" id="1407055"/>
    <lineage>
        <taxon>Archaea</taxon>
        <taxon>Nitrososphaerota</taxon>
        <taxon>Candidatus Nitrosotenuis</taxon>
    </lineage>
</organism>